<evidence type="ECO:0000256" key="1">
    <source>
        <dbReference type="SAM" id="MobiDB-lite"/>
    </source>
</evidence>
<dbReference type="InterPro" id="IPR025645">
    <property type="entry name" value="DUF4349"/>
</dbReference>
<accession>A0ABU3TCC0</accession>
<keyword evidence="2" id="KW-1133">Transmembrane helix</keyword>
<dbReference type="Proteomes" id="UP001250698">
    <property type="component" value="Unassembled WGS sequence"/>
</dbReference>
<name>A0ABU3TCC0_9BACT</name>
<keyword evidence="2" id="KW-0472">Membrane</keyword>
<evidence type="ECO:0000313" key="4">
    <source>
        <dbReference type="EMBL" id="MDU0369006.1"/>
    </source>
</evidence>
<feature type="transmembrane region" description="Helical" evidence="2">
    <location>
        <begin position="253"/>
        <end position="278"/>
    </location>
</feature>
<evidence type="ECO:0000313" key="5">
    <source>
        <dbReference type="Proteomes" id="UP001250698"/>
    </source>
</evidence>
<dbReference type="Pfam" id="PF14257">
    <property type="entry name" value="DUF4349"/>
    <property type="match status" value="1"/>
</dbReference>
<keyword evidence="2" id="KW-0812">Transmembrane</keyword>
<dbReference type="RefSeq" id="WP_315996524.1">
    <property type="nucleotide sequence ID" value="NZ_JAWDJT010000001.1"/>
</dbReference>
<dbReference type="EMBL" id="JAWDJT010000001">
    <property type="protein sequence ID" value="MDU0369006.1"/>
    <property type="molecule type" value="Genomic_DNA"/>
</dbReference>
<evidence type="ECO:0000259" key="3">
    <source>
        <dbReference type="Pfam" id="PF14257"/>
    </source>
</evidence>
<sequence length="287" mass="31971">MLALVGLLACSQSEPKLSTQGKVESAAEELTVMNYEADSPPPPEAPGPPPASAATQASEEVQPPAARKLIYHAEVKMKVTDVPRANQHMDSLVRAFGAYVEEVSETREADEWQHQMKIRVTPGRFQALLNGLGGLGTVEHKELTTEDVTTQHADVSARLRSKRALEQRYIALLSQARKVSDILEIEESMGKIREDIEATESRLRALNNEVAYSTITLLYYQPLSLPTPDRPVLSFGSRLLEAVYTGWQLLIELLLGLVSIWPLLLGLLAGGVLLRWWWRRRRARRAS</sequence>
<gene>
    <name evidence="4" type="ORF">ROI90_01250</name>
</gene>
<protein>
    <submittedName>
        <fullName evidence="4">DUF4349 domain-containing protein</fullName>
    </submittedName>
</protein>
<keyword evidence="5" id="KW-1185">Reference proteome</keyword>
<reference evidence="4 5" key="1">
    <citation type="submission" date="2023-10" db="EMBL/GenBank/DDBJ databases">
        <title>Hymenobacter endophyticus sp. nov., an isolate from the leaf tissues of wheat.</title>
        <authorList>
            <person name="Dai Y."/>
        </authorList>
    </citation>
    <scope>NUCLEOTIDE SEQUENCE [LARGE SCALE GENOMIC DNA]</scope>
    <source>
        <strain evidence="4 5">ZK17L-C2</strain>
    </source>
</reference>
<organism evidence="4 5">
    <name type="scientific">Hymenobacter endophyticus</name>
    <dbReference type="NCBI Taxonomy" id="3076335"/>
    <lineage>
        <taxon>Bacteria</taxon>
        <taxon>Pseudomonadati</taxon>
        <taxon>Bacteroidota</taxon>
        <taxon>Cytophagia</taxon>
        <taxon>Cytophagales</taxon>
        <taxon>Hymenobacteraceae</taxon>
        <taxon>Hymenobacter</taxon>
    </lineage>
</organism>
<feature type="domain" description="DUF4349" evidence="3">
    <location>
        <begin position="67"/>
        <end position="275"/>
    </location>
</feature>
<feature type="compositionally biased region" description="Pro residues" evidence="1">
    <location>
        <begin position="39"/>
        <end position="51"/>
    </location>
</feature>
<proteinExistence type="predicted"/>
<comment type="caution">
    <text evidence="4">The sequence shown here is derived from an EMBL/GenBank/DDBJ whole genome shotgun (WGS) entry which is preliminary data.</text>
</comment>
<evidence type="ECO:0000256" key="2">
    <source>
        <dbReference type="SAM" id="Phobius"/>
    </source>
</evidence>
<feature type="region of interest" description="Disordered" evidence="1">
    <location>
        <begin position="32"/>
        <end position="62"/>
    </location>
</feature>